<evidence type="ECO:0008006" key="5">
    <source>
        <dbReference type="Google" id="ProtNLM"/>
    </source>
</evidence>
<keyword evidence="4" id="KW-1185">Reference proteome</keyword>
<name>A0ABD1K2K2_9TELE</name>
<feature type="compositionally biased region" description="Low complexity" evidence="2">
    <location>
        <begin position="362"/>
        <end position="377"/>
    </location>
</feature>
<gene>
    <name evidence="3" type="ORF">ACEWY4_010662</name>
</gene>
<evidence type="ECO:0000313" key="3">
    <source>
        <dbReference type="EMBL" id="KAL2093350.1"/>
    </source>
</evidence>
<feature type="compositionally biased region" description="Low complexity" evidence="2">
    <location>
        <begin position="392"/>
        <end position="401"/>
    </location>
</feature>
<dbReference type="PROSITE" id="PS50088">
    <property type="entry name" value="ANK_REPEAT"/>
    <property type="match status" value="3"/>
</dbReference>
<feature type="repeat" description="ANK" evidence="1">
    <location>
        <begin position="163"/>
        <end position="195"/>
    </location>
</feature>
<dbReference type="EMBL" id="JBHFQA010000009">
    <property type="protein sequence ID" value="KAL2093350.1"/>
    <property type="molecule type" value="Genomic_DNA"/>
</dbReference>
<feature type="repeat" description="ANK" evidence="1">
    <location>
        <begin position="63"/>
        <end position="95"/>
    </location>
</feature>
<dbReference type="Proteomes" id="UP001591681">
    <property type="component" value="Unassembled WGS sequence"/>
</dbReference>
<feature type="region of interest" description="Disordered" evidence="2">
    <location>
        <begin position="200"/>
        <end position="513"/>
    </location>
</feature>
<dbReference type="Gene3D" id="1.25.40.20">
    <property type="entry name" value="Ankyrin repeat-containing domain"/>
    <property type="match status" value="2"/>
</dbReference>
<dbReference type="AlphaFoldDB" id="A0ABD1K2K2"/>
<evidence type="ECO:0000313" key="4">
    <source>
        <dbReference type="Proteomes" id="UP001591681"/>
    </source>
</evidence>
<dbReference type="InterPro" id="IPR002110">
    <property type="entry name" value="Ankyrin_rpt"/>
</dbReference>
<feature type="compositionally biased region" description="Low complexity" evidence="2">
    <location>
        <begin position="214"/>
        <end position="251"/>
    </location>
</feature>
<feature type="compositionally biased region" description="Basic residues" evidence="2">
    <location>
        <begin position="455"/>
        <end position="468"/>
    </location>
</feature>
<dbReference type="PANTHER" id="PTHR24135:SF4">
    <property type="entry name" value="SH3 AND MULTIPLE ANKYRIN REPEAT DOMAINS PROTEIN 3"/>
    <property type="match status" value="1"/>
</dbReference>
<evidence type="ECO:0000256" key="1">
    <source>
        <dbReference type="PROSITE-ProRule" id="PRU00023"/>
    </source>
</evidence>
<proteinExistence type="predicted"/>
<comment type="caution">
    <text evidence="3">The sequence shown here is derived from an EMBL/GenBank/DDBJ whole genome shotgun (WGS) entry which is preliminary data.</text>
</comment>
<dbReference type="InterPro" id="IPR036770">
    <property type="entry name" value="Ankyrin_rpt-contain_sf"/>
</dbReference>
<reference evidence="3 4" key="1">
    <citation type="submission" date="2024-09" db="EMBL/GenBank/DDBJ databases">
        <title>A chromosome-level genome assembly of Gray's grenadier anchovy, Coilia grayii.</title>
        <authorList>
            <person name="Fu Z."/>
        </authorList>
    </citation>
    <scope>NUCLEOTIDE SEQUENCE [LARGE SCALE GENOMIC DNA]</scope>
    <source>
        <strain evidence="3">G4</strain>
        <tissue evidence="3">Muscle</tissue>
    </source>
</reference>
<evidence type="ECO:0000256" key="2">
    <source>
        <dbReference type="SAM" id="MobiDB-lite"/>
    </source>
</evidence>
<feature type="compositionally biased region" description="Low complexity" evidence="2">
    <location>
        <begin position="318"/>
        <end position="344"/>
    </location>
</feature>
<dbReference type="SUPFAM" id="SSF141571">
    <property type="entry name" value="Pentapeptide repeat-like"/>
    <property type="match status" value="1"/>
</dbReference>
<dbReference type="InterPro" id="IPR051569">
    <property type="entry name" value="SHANK"/>
</dbReference>
<keyword evidence="1" id="KW-0040">ANK repeat</keyword>
<accession>A0ABD1K2K2</accession>
<dbReference type="Pfam" id="PF12796">
    <property type="entry name" value="Ank_2"/>
    <property type="match status" value="2"/>
</dbReference>
<feature type="compositionally biased region" description="Polar residues" evidence="2">
    <location>
        <begin position="252"/>
        <end position="317"/>
    </location>
</feature>
<organism evidence="3 4">
    <name type="scientific">Coilia grayii</name>
    <name type="common">Gray's grenadier anchovy</name>
    <dbReference type="NCBI Taxonomy" id="363190"/>
    <lineage>
        <taxon>Eukaryota</taxon>
        <taxon>Metazoa</taxon>
        <taxon>Chordata</taxon>
        <taxon>Craniata</taxon>
        <taxon>Vertebrata</taxon>
        <taxon>Euteleostomi</taxon>
        <taxon>Actinopterygii</taxon>
        <taxon>Neopterygii</taxon>
        <taxon>Teleostei</taxon>
        <taxon>Clupei</taxon>
        <taxon>Clupeiformes</taxon>
        <taxon>Clupeoidei</taxon>
        <taxon>Engraulidae</taxon>
        <taxon>Coilinae</taxon>
        <taxon>Coilia</taxon>
    </lineage>
</organism>
<dbReference type="PANTHER" id="PTHR24135">
    <property type="entry name" value="SH3 AND MULTIPLE ANKYRIN REPEAT DOMAINS PROTEIN"/>
    <property type="match status" value="1"/>
</dbReference>
<dbReference type="SMART" id="SM00248">
    <property type="entry name" value="ANK"/>
    <property type="match status" value="5"/>
</dbReference>
<dbReference type="SUPFAM" id="SSF48403">
    <property type="entry name" value="Ankyrin repeat"/>
    <property type="match status" value="1"/>
</dbReference>
<feature type="compositionally biased region" description="Pro residues" evidence="2">
    <location>
        <begin position="402"/>
        <end position="411"/>
    </location>
</feature>
<protein>
    <recommendedName>
        <fullName evidence="5">SH3 and multiple ankyrin repeat domains protein 3-like</fullName>
    </recommendedName>
</protein>
<sequence length="564" mass="60255">MECVQQRNIEKVSKFLERGLDPNYHDPESGECPLSMAAQLEGCAELMKMLKSGGAHLDYRTKEGVTALHKAVRTKNHTALITLLDLGASPDYKDSRGLTALYHSAMVGGDPYCCELLLHDHAQLGCVDENGWQEIHQACRHGHVQHLEHLLFYGADMSAQNASGNTALHVCALYNQDSCARVLLFRGANKEIKNYNSQTAFQVRTQPSPARHGTAQLSSAQHSTAQHSTAQHSTAQHSSAQHSTAQHSTAQLSTAQHSTAQHSTAQLSSAQHSTAQHSTAQHSTAQLSTAQHSTAQHSSAQLSTAQHSTAQHSTAQLSTAQHSTAQHSSAQHSTAQHSSAQLSTEHLPFRETPSYTNRRRVTGTLTSPRSLLSRSASDNNLNGDGGRPAHSPVPSLRSLPPLAQPPGPHAPADPHATADGSLQSTGSSRSSHTHAHTHARSPSLQRVSEEPDKHTLRRHPHGHSRGRLSRQLSCSTDGTPPRPFYPHLQPPAASAVATETGASGLSVGDTGDHTNFRQCGHGNQGSVKLVPLLPGNPRGSSPSHPVVGQGHAWPVIWASPLPAT</sequence>
<dbReference type="PROSITE" id="PS50297">
    <property type="entry name" value="ANK_REP_REGION"/>
    <property type="match status" value="3"/>
</dbReference>
<feature type="repeat" description="ANK" evidence="1">
    <location>
        <begin position="130"/>
        <end position="162"/>
    </location>
</feature>